<dbReference type="SMART" id="SM00174">
    <property type="entry name" value="RHO"/>
    <property type="match status" value="1"/>
</dbReference>
<gene>
    <name evidence="5" type="primary">CSON002464</name>
</gene>
<dbReference type="Pfam" id="PF00071">
    <property type="entry name" value="Ras"/>
    <property type="match status" value="1"/>
</dbReference>
<dbReference type="GO" id="GO:0003924">
    <property type="term" value="F:GTPase activity"/>
    <property type="evidence" value="ECO:0007669"/>
    <property type="project" value="InterPro"/>
</dbReference>
<dbReference type="SUPFAM" id="SSF52540">
    <property type="entry name" value="P-loop containing nucleoside triphosphate hydrolases"/>
    <property type="match status" value="1"/>
</dbReference>
<dbReference type="InterPro" id="IPR005225">
    <property type="entry name" value="Small_GTP-bd"/>
</dbReference>
<keyword evidence="2" id="KW-0547">Nucleotide-binding</keyword>
<dbReference type="SMART" id="SM00175">
    <property type="entry name" value="RAB"/>
    <property type="match status" value="1"/>
</dbReference>
<dbReference type="InterPro" id="IPR027417">
    <property type="entry name" value="P-loop_NTPase"/>
</dbReference>
<dbReference type="InterPro" id="IPR003578">
    <property type="entry name" value="Small_GTPase_Rho"/>
</dbReference>
<dbReference type="GO" id="GO:0003006">
    <property type="term" value="P:developmental process involved in reproduction"/>
    <property type="evidence" value="ECO:0007669"/>
    <property type="project" value="UniProtKB-ARBA"/>
</dbReference>
<dbReference type="VEuPathDB" id="VectorBase:CSON002464"/>
<dbReference type="PANTHER" id="PTHR24072">
    <property type="entry name" value="RHO FAMILY GTPASE"/>
    <property type="match status" value="1"/>
</dbReference>
<name>A0A336LS59_CULSO</name>
<dbReference type="GO" id="GO:0005525">
    <property type="term" value="F:GTP binding"/>
    <property type="evidence" value="ECO:0007669"/>
    <property type="project" value="UniProtKB-KW"/>
</dbReference>
<reference evidence="5" key="1">
    <citation type="submission" date="2018-07" db="EMBL/GenBank/DDBJ databases">
        <authorList>
            <person name="Quirk P.G."/>
            <person name="Krulwich T.A."/>
        </authorList>
    </citation>
    <scope>NUCLEOTIDE SEQUENCE</scope>
</reference>
<dbReference type="PROSITE" id="PS51419">
    <property type="entry name" value="RAB"/>
    <property type="match status" value="1"/>
</dbReference>
<proteinExistence type="predicted"/>
<dbReference type="CDD" id="cd00157">
    <property type="entry name" value="Rho"/>
    <property type="match status" value="1"/>
</dbReference>
<evidence type="ECO:0000256" key="4">
    <source>
        <dbReference type="ARBA" id="ARBA00023136"/>
    </source>
</evidence>
<dbReference type="Gene3D" id="3.40.50.300">
    <property type="entry name" value="P-loop containing nucleotide triphosphate hydrolases"/>
    <property type="match status" value="1"/>
</dbReference>
<evidence type="ECO:0000256" key="1">
    <source>
        <dbReference type="ARBA" id="ARBA00004370"/>
    </source>
</evidence>
<organism evidence="5">
    <name type="scientific">Culicoides sonorensis</name>
    <name type="common">Biting midge</name>
    <dbReference type="NCBI Taxonomy" id="179676"/>
    <lineage>
        <taxon>Eukaryota</taxon>
        <taxon>Metazoa</taxon>
        <taxon>Ecdysozoa</taxon>
        <taxon>Arthropoda</taxon>
        <taxon>Hexapoda</taxon>
        <taxon>Insecta</taxon>
        <taxon>Pterygota</taxon>
        <taxon>Neoptera</taxon>
        <taxon>Endopterygota</taxon>
        <taxon>Diptera</taxon>
        <taxon>Nematocera</taxon>
        <taxon>Chironomoidea</taxon>
        <taxon>Ceratopogonidae</taxon>
        <taxon>Ceratopogoninae</taxon>
        <taxon>Culicoides</taxon>
        <taxon>Monoculicoides</taxon>
    </lineage>
</organism>
<dbReference type="GO" id="GO:0001667">
    <property type="term" value="P:ameboidal-type cell migration"/>
    <property type="evidence" value="ECO:0007669"/>
    <property type="project" value="UniProtKB-ARBA"/>
</dbReference>
<dbReference type="InterPro" id="IPR001806">
    <property type="entry name" value="Small_GTPase"/>
</dbReference>
<keyword evidence="4" id="KW-0472">Membrane</keyword>
<dbReference type="GO" id="GO:0016020">
    <property type="term" value="C:membrane"/>
    <property type="evidence" value="ECO:0007669"/>
    <property type="project" value="UniProtKB-SubCell"/>
</dbReference>
<sequence>MTNICEISMKQFRGLLISFYVGKTSLFTSYTQNMYPQKYQETLIYDKYSGTVSFDNKDINLLLYDIAGNEIYEIIRPQLYEDAKICLMCFSVVNPESFENIKYCWYPEIKECIPDIPIILVGTKMDLRFDEKVVKKLQDEKLSPISHSQGLELSRELKCAKYIECSAVTQDGVDELFIDAVRLSMYILYFTQLSHNYCLKNNLQIKY</sequence>
<evidence type="ECO:0000313" key="5">
    <source>
        <dbReference type="EMBL" id="SSX20760.1"/>
    </source>
</evidence>
<dbReference type="PROSITE" id="PS51421">
    <property type="entry name" value="RAS"/>
    <property type="match status" value="1"/>
</dbReference>
<accession>A0A336LS59</accession>
<dbReference type="PRINTS" id="PR00449">
    <property type="entry name" value="RASTRNSFRMNG"/>
</dbReference>
<evidence type="ECO:0000256" key="2">
    <source>
        <dbReference type="ARBA" id="ARBA00022741"/>
    </source>
</evidence>
<dbReference type="NCBIfam" id="TIGR00231">
    <property type="entry name" value="small_GTP"/>
    <property type="match status" value="1"/>
</dbReference>
<dbReference type="SMART" id="SM00173">
    <property type="entry name" value="RAS"/>
    <property type="match status" value="1"/>
</dbReference>
<dbReference type="AlphaFoldDB" id="A0A336LS59"/>
<dbReference type="GO" id="GO:0022412">
    <property type="term" value="P:cellular process involved in reproduction in multicellular organism"/>
    <property type="evidence" value="ECO:0007669"/>
    <property type="project" value="UniProtKB-ARBA"/>
</dbReference>
<dbReference type="GO" id="GO:0007264">
    <property type="term" value="P:small GTPase-mediated signal transduction"/>
    <property type="evidence" value="ECO:0007669"/>
    <property type="project" value="InterPro"/>
</dbReference>
<dbReference type="PROSITE" id="PS51420">
    <property type="entry name" value="RHO"/>
    <property type="match status" value="1"/>
</dbReference>
<dbReference type="GO" id="GO:0035099">
    <property type="term" value="P:hemocyte migration"/>
    <property type="evidence" value="ECO:0007669"/>
    <property type="project" value="UniProtKB-ARBA"/>
</dbReference>
<protein>
    <submittedName>
        <fullName evidence="5">CSON002464 protein</fullName>
    </submittedName>
</protein>
<dbReference type="GO" id="GO:0035006">
    <property type="term" value="P:melanization defense response"/>
    <property type="evidence" value="ECO:0007669"/>
    <property type="project" value="UniProtKB-ARBA"/>
</dbReference>
<evidence type="ECO:0000256" key="3">
    <source>
        <dbReference type="ARBA" id="ARBA00023134"/>
    </source>
</evidence>
<dbReference type="FunFam" id="3.40.50.300:FF:002060">
    <property type="entry name" value="Rho family GTPase"/>
    <property type="match status" value="1"/>
</dbReference>
<comment type="subcellular location">
    <subcellularLocation>
        <location evidence="1">Membrane</location>
    </subcellularLocation>
</comment>
<keyword evidence="3" id="KW-0342">GTP-binding</keyword>
<dbReference type="EMBL" id="UFQT01000140">
    <property type="protein sequence ID" value="SSX20760.1"/>
    <property type="molecule type" value="Genomic_DNA"/>
</dbReference>